<dbReference type="STRING" id="48256.CLHUN_11150"/>
<keyword evidence="9" id="KW-1185">Reference proteome</keyword>
<gene>
    <name evidence="8" type="primary">ilvG_2</name>
    <name evidence="8" type="ORF">CLHUN_11150</name>
</gene>
<organism evidence="8 9">
    <name type="scientific">Ruminiclostridium hungatei</name>
    <name type="common">Clostridium hungatei</name>
    <dbReference type="NCBI Taxonomy" id="48256"/>
    <lineage>
        <taxon>Bacteria</taxon>
        <taxon>Bacillati</taxon>
        <taxon>Bacillota</taxon>
        <taxon>Clostridia</taxon>
        <taxon>Eubacteriales</taxon>
        <taxon>Oscillospiraceae</taxon>
        <taxon>Ruminiclostridium</taxon>
    </lineage>
</organism>
<dbReference type="GO" id="GO:0000287">
    <property type="term" value="F:magnesium ion binding"/>
    <property type="evidence" value="ECO:0007669"/>
    <property type="project" value="InterPro"/>
</dbReference>
<keyword evidence="3 4" id="KW-0786">Thiamine pyrophosphate</keyword>
<accession>A0A1V4SMV9</accession>
<dbReference type="SUPFAM" id="SSF52518">
    <property type="entry name" value="Thiamin diphosphate-binding fold (THDP-binding)"/>
    <property type="match status" value="2"/>
</dbReference>
<name>A0A1V4SMV9_RUMHU</name>
<dbReference type="Pfam" id="PF00205">
    <property type="entry name" value="TPP_enzyme_M"/>
    <property type="match status" value="1"/>
</dbReference>
<evidence type="ECO:0000259" key="6">
    <source>
        <dbReference type="Pfam" id="PF02775"/>
    </source>
</evidence>
<feature type="domain" description="Thiamine pyrophosphate enzyme N-terminal TPP-binding" evidence="7">
    <location>
        <begin position="6"/>
        <end position="119"/>
    </location>
</feature>
<evidence type="ECO:0000256" key="3">
    <source>
        <dbReference type="ARBA" id="ARBA00023052"/>
    </source>
</evidence>
<evidence type="ECO:0000256" key="2">
    <source>
        <dbReference type="ARBA" id="ARBA00007812"/>
    </source>
</evidence>
<comment type="cofactor">
    <cofactor evidence="1">
        <name>thiamine diphosphate</name>
        <dbReference type="ChEBI" id="CHEBI:58937"/>
    </cofactor>
</comment>
<dbReference type="GO" id="GO:0009097">
    <property type="term" value="P:isoleucine biosynthetic process"/>
    <property type="evidence" value="ECO:0007669"/>
    <property type="project" value="TreeGrafter"/>
</dbReference>
<dbReference type="RefSeq" id="WP_080063561.1">
    <property type="nucleotide sequence ID" value="NZ_MZGX01000005.1"/>
</dbReference>
<dbReference type="GO" id="GO:0030976">
    <property type="term" value="F:thiamine pyrophosphate binding"/>
    <property type="evidence" value="ECO:0007669"/>
    <property type="project" value="InterPro"/>
</dbReference>
<dbReference type="InterPro" id="IPR045229">
    <property type="entry name" value="TPP_enz"/>
</dbReference>
<dbReference type="CDD" id="cd02004">
    <property type="entry name" value="TPP_BZL_OCoD_HPCL"/>
    <property type="match status" value="1"/>
</dbReference>
<evidence type="ECO:0000259" key="7">
    <source>
        <dbReference type="Pfam" id="PF02776"/>
    </source>
</evidence>
<dbReference type="GO" id="GO:0009099">
    <property type="term" value="P:L-valine biosynthetic process"/>
    <property type="evidence" value="ECO:0007669"/>
    <property type="project" value="TreeGrafter"/>
</dbReference>
<dbReference type="Pfam" id="PF02776">
    <property type="entry name" value="TPP_enzyme_N"/>
    <property type="match status" value="1"/>
</dbReference>
<dbReference type="OrthoDB" id="4494979at2"/>
<evidence type="ECO:0000259" key="5">
    <source>
        <dbReference type="Pfam" id="PF00205"/>
    </source>
</evidence>
<dbReference type="Gene3D" id="3.40.50.970">
    <property type="match status" value="2"/>
</dbReference>
<evidence type="ECO:0000256" key="4">
    <source>
        <dbReference type="RuleBase" id="RU362132"/>
    </source>
</evidence>
<evidence type="ECO:0000313" key="8">
    <source>
        <dbReference type="EMBL" id="OPX45228.1"/>
    </source>
</evidence>
<dbReference type="GO" id="GO:0005948">
    <property type="term" value="C:acetolactate synthase complex"/>
    <property type="evidence" value="ECO:0007669"/>
    <property type="project" value="TreeGrafter"/>
</dbReference>
<dbReference type="SUPFAM" id="SSF52467">
    <property type="entry name" value="DHS-like NAD/FAD-binding domain"/>
    <property type="match status" value="1"/>
</dbReference>
<feature type="domain" description="Thiamine pyrophosphate enzyme TPP-binding" evidence="6">
    <location>
        <begin position="402"/>
        <end position="545"/>
    </location>
</feature>
<dbReference type="GO" id="GO:0003984">
    <property type="term" value="F:acetolactate synthase activity"/>
    <property type="evidence" value="ECO:0007669"/>
    <property type="project" value="UniProtKB-EC"/>
</dbReference>
<reference evidence="8 9" key="1">
    <citation type="submission" date="2017-03" db="EMBL/GenBank/DDBJ databases">
        <title>Genome sequence of Clostridium hungatei DSM 14427.</title>
        <authorList>
            <person name="Poehlein A."/>
            <person name="Daniel R."/>
        </authorList>
    </citation>
    <scope>NUCLEOTIDE SEQUENCE [LARGE SCALE GENOMIC DNA]</scope>
    <source>
        <strain evidence="8 9">DSM 14427</strain>
    </source>
</reference>
<dbReference type="PANTHER" id="PTHR18968:SF166">
    <property type="entry name" value="2-HYDROXYACYL-COA LYASE 2"/>
    <property type="match status" value="1"/>
</dbReference>
<dbReference type="Gene3D" id="3.40.50.1220">
    <property type="entry name" value="TPP-binding domain"/>
    <property type="match status" value="1"/>
</dbReference>
<dbReference type="CDD" id="cd07035">
    <property type="entry name" value="TPP_PYR_POX_like"/>
    <property type="match status" value="1"/>
</dbReference>
<comment type="caution">
    <text evidence="8">The sequence shown here is derived from an EMBL/GenBank/DDBJ whole genome shotgun (WGS) entry which is preliminary data.</text>
</comment>
<comment type="similarity">
    <text evidence="2 4">Belongs to the TPP enzyme family.</text>
</comment>
<sequence>MMFEVNGGRLAAIALKKLGINRIFGLIGYQATYLFDGFDEEGIEIFDVRHEQAAVHMADGAAQVTGAVAVAVTIGGPGFTNAISAVLKAQTANSPLVVITGAAEPFKRDIGAMQEIDHWNMVKDYVKWSVEVPTAQRIPEYIYKAVQRAVNGKPGVVVLAMPVNILSEKVLLENIDWPGDEITKRKVIHPEVADVKRMLDLLSSSKKPIIIAGSGMLYSHAEEELRAFVEKSGIPVYTINAGRGSVPDGHELAFGLGRPLEGGPQLYGFKNADTVIIMGLKLNFTIGYGKPPIFDARQNFVQIDIDPEELGRSGRKIDVGIVGDLEETLKLLLEEVPNFSLPSFDQWKEELRAREAEYWQEFNKTYLGYSGAKVNPVELINLIQSELPPDFISVVDGSNALFWGLLLLKCTGAGHQLIGPSGILGPMGTGLPLALGAKAAQPDKTVLLYTGDGSLGFNLAELDTAIRLGIKIIIVVHNDGAWGLPKDTQNRLFKKRNYAVDLGITRYDRIVEALGGQGELVTSREEILPAMRRALEAEKLACINVIIEESIMSPGTRLLSLIETDNSGKADKG</sequence>
<dbReference type="EMBL" id="MZGX01000005">
    <property type="protein sequence ID" value="OPX45228.1"/>
    <property type="molecule type" value="Genomic_DNA"/>
</dbReference>
<evidence type="ECO:0000313" key="9">
    <source>
        <dbReference type="Proteomes" id="UP000191554"/>
    </source>
</evidence>
<feature type="domain" description="Thiamine pyrophosphate enzyme central" evidence="5">
    <location>
        <begin position="195"/>
        <end position="331"/>
    </location>
</feature>
<dbReference type="InterPro" id="IPR029061">
    <property type="entry name" value="THDP-binding"/>
</dbReference>
<protein>
    <submittedName>
        <fullName evidence="8">Acetolactate synthase large subunit IlvG</fullName>
        <ecNumber evidence="8">2.2.1.6</ecNumber>
    </submittedName>
</protein>
<keyword evidence="8" id="KW-0808">Transferase</keyword>
<dbReference type="GO" id="GO:0050660">
    <property type="term" value="F:flavin adenine dinucleotide binding"/>
    <property type="evidence" value="ECO:0007669"/>
    <property type="project" value="TreeGrafter"/>
</dbReference>
<dbReference type="EC" id="2.2.1.6" evidence="8"/>
<dbReference type="InterPro" id="IPR011766">
    <property type="entry name" value="TPP_enzyme_TPP-bd"/>
</dbReference>
<dbReference type="AlphaFoldDB" id="A0A1V4SMV9"/>
<evidence type="ECO:0000256" key="1">
    <source>
        <dbReference type="ARBA" id="ARBA00001964"/>
    </source>
</evidence>
<dbReference type="InterPro" id="IPR012000">
    <property type="entry name" value="Thiamin_PyroP_enz_cen_dom"/>
</dbReference>
<dbReference type="PANTHER" id="PTHR18968">
    <property type="entry name" value="THIAMINE PYROPHOSPHATE ENZYMES"/>
    <property type="match status" value="1"/>
</dbReference>
<dbReference type="Proteomes" id="UP000191554">
    <property type="component" value="Unassembled WGS sequence"/>
</dbReference>
<proteinExistence type="inferred from homology"/>
<dbReference type="Pfam" id="PF02775">
    <property type="entry name" value="TPP_enzyme_C"/>
    <property type="match status" value="1"/>
</dbReference>
<dbReference type="InterPro" id="IPR029035">
    <property type="entry name" value="DHS-like_NAD/FAD-binding_dom"/>
</dbReference>
<dbReference type="InterPro" id="IPR012001">
    <property type="entry name" value="Thiamin_PyroP_enz_TPP-bd_dom"/>
</dbReference>